<keyword evidence="2" id="KW-1185">Reference proteome</keyword>
<organism evidence="1 2">
    <name type="scientific">Steinernema hermaphroditum</name>
    <dbReference type="NCBI Taxonomy" id="289476"/>
    <lineage>
        <taxon>Eukaryota</taxon>
        <taxon>Metazoa</taxon>
        <taxon>Ecdysozoa</taxon>
        <taxon>Nematoda</taxon>
        <taxon>Chromadorea</taxon>
        <taxon>Rhabditida</taxon>
        <taxon>Tylenchina</taxon>
        <taxon>Panagrolaimomorpha</taxon>
        <taxon>Strongyloidoidea</taxon>
        <taxon>Steinernematidae</taxon>
        <taxon>Steinernema</taxon>
    </lineage>
</organism>
<evidence type="ECO:0000313" key="1">
    <source>
        <dbReference type="EMBL" id="KAK0404967.1"/>
    </source>
</evidence>
<dbReference type="Proteomes" id="UP001175271">
    <property type="component" value="Unassembled WGS sequence"/>
</dbReference>
<dbReference type="InterPro" id="IPR053225">
    <property type="entry name" value="Acyl-CoA_N-acyltransferase"/>
</dbReference>
<accession>A0AA39HI03</accession>
<dbReference type="AlphaFoldDB" id="A0AA39HI03"/>
<dbReference type="InterPro" id="IPR016181">
    <property type="entry name" value="Acyl_CoA_acyltransferase"/>
</dbReference>
<name>A0AA39HI03_9BILA</name>
<dbReference type="Gene3D" id="3.40.630.30">
    <property type="match status" value="1"/>
</dbReference>
<comment type="caution">
    <text evidence="1">The sequence shown here is derived from an EMBL/GenBank/DDBJ whole genome shotgun (WGS) entry which is preliminary data.</text>
</comment>
<dbReference type="PANTHER" id="PTHR20958:SF6">
    <property type="entry name" value="GLYCINE N-ACYLTRANSFERASE-LIKE PROTEIN"/>
    <property type="match status" value="1"/>
</dbReference>
<reference evidence="1" key="1">
    <citation type="submission" date="2023-06" db="EMBL/GenBank/DDBJ databases">
        <title>Genomic analysis of the entomopathogenic nematode Steinernema hermaphroditum.</title>
        <authorList>
            <person name="Schwarz E.M."/>
            <person name="Heppert J.K."/>
            <person name="Baniya A."/>
            <person name="Schwartz H.T."/>
            <person name="Tan C.-H."/>
            <person name="Antoshechkin I."/>
            <person name="Sternberg P.W."/>
            <person name="Goodrich-Blair H."/>
            <person name="Dillman A.R."/>
        </authorList>
    </citation>
    <scope>NUCLEOTIDE SEQUENCE</scope>
    <source>
        <strain evidence="1">PS9179</strain>
        <tissue evidence="1">Whole animal</tissue>
    </source>
</reference>
<dbReference type="SUPFAM" id="SSF55729">
    <property type="entry name" value="Acyl-CoA N-acyltransferases (Nat)"/>
    <property type="match status" value="1"/>
</dbReference>
<sequence length="305" mass="35127">MAFQVPPKDFEGAFAQLDVFPHLVTVYNCVKLYVAGTIDECTMELFGYPKEKPVLWLALKKQRYTVTLFVMQASTEDKDVIARGVHELFELVKDRILDLDATQFIASDFILQNVRKEFDILGSHPFVTCHDPYTMFYMTDPQRKRLMTEEITLPDGFSFVELDADRDVEMTTAQMLYATGRGDVEQARSRMKNMPTVGVQHEESGRIVSFEYNSGYGHLTHQFTFPEFRGRGLGRAVELRLSQLVVEKLGIAPVKQVSRCRPRVIAMSKASSFWTTYRDYDGSDHLGYYETFRKEEGKVFQNIEN</sequence>
<dbReference type="EMBL" id="JAUCMV010000004">
    <property type="protein sequence ID" value="KAK0404967.1"/>
    <property type="molecule type" value="Genomic_DNA"/>
</dbReference>
<evidence type="ECO:0008006" key="3">
    <source>
        <dbReference type="Google" id="ProtNLM"/>
    </source>
</evidence>
<proteinExistence type="predicted"/>
<gene>
    <name evidence="1" type="ORF">QR680_017729</name>
</gene>
<protein>
    <recommendedName>
        <fullName evidence="3">Glycine N-acyltransferase-like protein</fullName>
    </recommendedName>
</protein>
<dbReference type="PANTHER" id="PTHR20958">
    <property type="entry name" value="GLYCINE N-ACYLTRANSFERASE-LIKE PROTEIN"/>
    <property type="match status" value="1"/>
</dbReference>
<evidence type="ECO:0000313" key="2">
    <source>
        <dbReference type="Proteomes" id="UP001175271"/>
    </source>
</evidence>